<dbReference type="Proteomes" id="UP001221142">
    <property type="component" value="Unassembled WGS sequence"/>
</dbReference>
<dbReference type="Pfam" id="PF12937">
    <property type="entry name" value="F-box-like"/>
    <property type="match status" value="1"/>
</dbReference>
<proteinExistence type="predicted"/>
<sequence>MSLLNSFRFSFRFPVDPSHPQSSVLLDPDAQPEAILRVLRSTAENEQLRGFATIRTIAQVATSEIARYQEEIEKVDGQLERLRTDVDRGPGSAGHNELIATLDKRRLRMLDDHEKLCHLSAVAISIDAPVRRLPTEILGRIFQLCRDDKTAFRDGPHRQELRYLAGGALVPLSQVSSRWRDVVHGTPSFWSDIELDIHLWGDGPVSRDCLKHSYAHARRLLKVFLKRAGTMPLTLRIVGDDMCRGEMLRRIAKEAHRWRTASFSLDAEMLGEALPASSDAPLLQSLELEVLSEGGALLQNTLAGFHRIPASCKLRISAPAASLVHFPVPLERIETLTYRCVGWEELPLVLRQMGDLPVGAAVHMEIDFGDLLRNGVEDERMTLPDVVSHIGRLEVSSWTRLRFLGQCADTEISLAAIFRYVSLPNHIQALPGVLAHTGGERNVLLPWHPLAPAASLPVRLVRPGGGAHQNPPLHPCPHTPLALR</sequence>
<dbReference type="AlphaFoldDB" id="A0AAD7CGK8"/>
<reference evidence="4" key="1">
    <citation type="submission" date="2023-03" db="EMBL/GenBank/DDBJ databases">
        <title>Massive genome expansion in bonnet fungi (Mycena s.s.) driven by repeated elements and novel gene families across ecological guilds.</title>
        <authorList>
            <consortium name="Lawrence Berkeley National Laboratory"/>
            <person name="Harder C.B."/>
            <person name="Miyauchi S."/>
            <person name="Viragh M."/>
            <person name="Kuo A."/>
            <person name="Thoen E."/>
            <person name="Andreopoulos B."/>
            <person name="Lu D."/>
            <person name="Skrede I."/>
            <person name="Drula E."/>
            <person name="Henrissat B."/>
            <person name="Morin E."/>
            <person name="Kohler A."/>
            <person name="Barry K."/>
            <person name="LaButti K."/>
            <person name="Morin E."/>
            <person name="Salamov A."/>
            <person name="Lipzen A."/>
            <person name="Mereny Z."/>
            <person name="Hegedus B."/>
            <person name="Baldrian P."/>
            <person name="Stursova M."/>
            <person name="Weitz H."/>
            <person name="Taylor A."/>
            <person name="Grigoriev I.V."/>
            <person name="Nagy L.G."/>
            <person name="Martin F."/>
            <person name="Kauserud H."/>
        </authorList>
    </citation>
    <scope>NUCLEOTIDE SEQUENCE</scope>
    <source>
        <strain evidence="4">9284</strain>
    </source>
</reference>
<dbReference type="Gene3D" id="1.20.1280.50">
    <property type="match status" value="1"/>
</dbReference>
<protein>
    <recommendedName>
        <fullName evidence="3">F-box domain-containing protein</fullName>
    </recommendedName>
</protein>
<evidence type="ECO:0000256" key="2">
    <source>
        <dbReference type="SAM" id="MobiDB-lite"/>
    </source>
</evidence>
<keyword evidence="1" id="KW-0175">Coiled coil</keyword>
<name>A0AAD7CGK8_9AGAR</name>
<feature type="coiled-coil region" evidence="1">
    <location>
        <begin position="58"/>
        <end position="85"/>
    </location>
</feature>
<evidence type="ECO:0000313" key="5">
    <source>
        <dbReference type="Proteomes" id="UP001221142"/>
    </source>
</evidence>
<gene>
    <name evidence="4" type="ORF">FB45DRAFT_894925</name>
</gene>
<accession>A0AAD7CGK8</accession>
<feature type="region of interest" description="Disordered" evidence="2">
    <location>
        <begin position="462"/>
        <end position="484"/>
    </location>
</feature>
<evidence type="ECO:0000259" key="3">
    <source>
        <dbReference type="Pfam" id="PF12937"/>
    </source>
</evidence>
<comment type="caution">
    <text evidence="4">The sequence shown here is derived from an EMBL/GenBank/DDBJ whole genome shotgun (WGS) entry which is preliminary data.</text>
</comment>
<evidence type="ECO:0000256" key="1">
    <source>
        <dbReference type="SAM" id="Coils"/>
    </source>
</evidence>
<dbReference type="EMBL" id="JARKIF010000002">
    <property type="protein sequence ID" value="KAJ7647979.1"/>
    <property type="molecule type" value="Genomic_DNA"/>
</dbReference>
<keyword evidence="5" id="KW-1185">Reference proteome</keyword>
<evidence type="ECO:0000313" key="4">
    <source>
        <dbReference type="EMBL" id="KAJ7647979.1"/>
    </source>
</evidence>
<organism evidence="4 5">
    <name type="scientific">Roridomyces roridus</name>
    <dbReference type="NCBI Taxonomy" id="1738132"/>
    <lineage>
        <taxon>Eukaryota</taxon>
        <taxon>Fungi</taxon>
        <taxon>Dikarya</taxon>
        <taxon>Basidiomycota</taxon>
        <taxon>Agaricomycotina</taxon>
        <taxon>Agaricomycetes</taxon>
        <taxon>Agaricomycetidae</taxon>
        <taxon>Agaricales</taxon>
        <taxon>Marasmiineae</taxon>
        <taxon>Mycenaceae</taxon>
        <taxon>Roridomyces</taxon>
    </lineage>
</organism>
<feature type="domain" description="F-box" evidence="3">
    <location>
        <begin position="131"/>
        <end position="193"/>
    </location>
</feature>
<dbReference type="InterPro" id="IPR001810">
    <property type="entry name" value="F-box_dom"/>
</dbReference>